<feature type="transmembrane region" description="Helical" evidence="8">
    <location>
        <begin position="131"/>
        <end position="153"/>
    </location>
</feature>
<dbReference type="EMBL" id="PFCB01000023">
    <property type="protein sequence ID" value="PIR74264.1"/>
    <property type="molecule type" value="Genomic_DNA"/>
</dbReference>
<dbReference type="GO" id="GO:0015105">
    <property type="term" value="F:arsenite transmembrane transporter activity"/>
    <property type="evidence" value="ECO:0007669"/>
    <property type="project" value="InterPro"/>
</dbReference>
<feature type="transmembrane region" description="Helical" evidence="8">
    <location>
        <begin position="27"/>
        <end position="44"/>
    </location>
</feature>
<evidence type="ECO:0000256" key="6">
    <source>
        <dbReference type="ARBA" id="ARBA00022989"/>
    </source>
</evidence>
<comment type="caution">
    <text evidence="10">The sequence shown here is derived from an EMBL/GenBank/DDBJ whole genome shotgun (WGS) entry which is preliminary data.</text>
</comment>
<feature type="domain" description="Citrate transporter-like" evidence="9">
    <location>
        <begin position="16"/>
        <end position="365"/>
    </location>
</feature>
<proteinExistence type="inferred from homology"/>
<sequence>MPLFFYSTIAVFVLTYAIIISEKFHRTVVALAGAILMILLGIISQEQAIEGIDFNTLGLLIGMMIVVGIARQSGMFQAVALYLAQKAKGRPIPIFILLGLTVAIFSALLDNVTTVLLMVPVTFVIANNLKISPYPFLISAILMSNVGGMATLIGDPPNIMIGSAANLTFNDFLINLAPISIIIMVVTMGGLYLWYKRELVTTKEAQAAIMKFNPKDALTDMPLLRHSLIVLAIVLLGFIMHGSTGLEGATIALGGAALLLLLSLHDPHDHLREIEWTTIFFFIGLFVLVTGLEHSGAIRMLAEQLLVATAGSPTAMTLTILWGSAILSAIVDNIPFVATMIPLIHDIGSLSGIALAPLWWALAIGADIGGNATLIGASANVVVGGMAEKEGTKIGFFSYMKVALPMTLVALIISSVYMWVRYL</sequence>
<name>A0A2H0TQ55_9BACT</name>
<accession>A0A2H0TQ55</accession>
<evidence type="ECO:0000256" key="3">
    <source>
        <dbReference type="ARBA" id="ARBA00022448"/>
    </source>
</evidence>
<comment type="subcellular location">
    <subcellularLocation>
        <location evidence="1">Cell membrane</location>
        <topology evidence="1">Multi-pass membrane protein</topology>
    </subcellularLocation>
</comment>
<evidence type="ECO:0000256" key="1">
    <source>
        <dbReference type="ARBA" id="ARBA00004651"/>
    </source>
</evidence>
<dbReference type="PRINTS" id="PR00758">
    <property type="entry name" value="ARSENICPUMP"/>
</dbReference>
<comment type="similarity">
    <text evidence="2">Belongs to the CitM (TC 2.A.11) transporter family.</text>
</comment>
<evidence type="ECO:0000313" key="10">
    <source>
        <dbReference type="EMBL" id="PIR74264.1"/>
    </source>
</evidence>
<evidence type="ECO:0000259" key="9">
    <source>
        <dbReference type="Pfam" id="PF03600"/>
    </source>
</evidence>
<feature type="transmembrane region" description="Helical" evidence="8">
    <location>
        <begin position="399"/>
        <end position="420"/>
    </location>
</feature>
<keyword evidence="3" id="KW-0813">Transport</keyword>
<feature type="transmembrane region" description="Helical" evidence="8">
    <location>
        <begin position="343"/>
        <end position="362"/>
    </location>
</feature>
<dbReference type="InterPro" id="IPR004680">
    <property type="entry name" value="Cit_transptr-like_dom"/>
</dbReference>
<reference evidence="11" key="1">
    <citation type="submission" date="2017-09" db="EMBL/GenBank/DDBJ databases">
        <title>Depth-based differentiation of microbial function through sediment-hosted aquifers and enrichment of novel symbionts in the deep terrestrial subsurface.</title>
        <authorList>
            <person name="Probst A.J."/>
            <person name="Ladd B."/>
            <person name="Jarett J.K."/>
            <person name="Geller-Mcgrath D.E."/>
            <person name="Sieber C.M.K."/>
            <person name="Emerson J.B."/>
            <person name="Anantharaman K."/>
            <person name="Thomas B.C."/>
            <person name="Malmstrom R."/>
            <person name="Stieglmeier M."/>
            <person name="Klingl A."/>
            <person name="Woyke T."/>
            <person name="Ryan C.M."/>
            <person name="Banfield J.F."/>
        </authorList>
    </citation>
    <scope>NUCLEOTIDE SEQUENCE [LARGE SCALE GENOMIC DNA]</scope>
</reference>
<keyword evidence="4" id="KW-1003">Cell membrane</keyword>
<feature type="transmembrane region" description="Helical" evidence="8">
    <location>
        <begin position="368"/>
        <end position="387"/>
    </location>
</feature>
<dbReference type="PANTHER" id="PTHR43568:SF1">
    <property type="entry name" value="P PROTEIN"/>
    <property type="match status" value="1"/>
</dbReference>
<organism evidence="10 11">
    <name type="scientific">Candidatus Magasanikbacteria bacterium CG10_big_fil_rev_8_21_14_0_10_47_10</name>
    <dbReference type="NCBI Taxonomy" id="1974652"/>
    <lineage>
        <taxon>Bacteria</taxon>
        <taxon>Candidatus Magasanikiibacteriota</taxon>
    </lineage>
</organism>
<keyword evidence="7 8" id="KW-0472">Membrane</keyword>
<dbReference type="AlphaFoldDB" id="A0A2H0TQ55"/>
<feature type="transmembrane region" description="Helical" evidence="8">
    <location>
        <begin position="276"/>
        <end position="292"/>
    </location>
</feature>
<feature type="transmembrane region" description="Helical" evidence="8">
    <location>
        <begin position="56"/>
        <end position="74"/>
    </location>
</feature>
<keyword evidence="5 8" id="KW-0812">Transmembrane</keyword>
<dbReference type="PANTHER" id="PTHR43568">
    <property type="entry name" value="P PROTEIN"/>
    <property type="match status" value="1"/>
</dbReference>
<keyword evidence="6 8" id="KW-1133">Transmembrane helix</keyword>
<dbReference type="Proteomes" id="UP000230154">
    <property type="component" value="Unassembled WGS sequence"/>
</dbReference>
<evidence type="ECO:0000256" key="5">
    <source>
        <dbReference type="ARBA" id="ARBA00022692"/>
    </source>
</evidence>
<gene>
    <name evidence="10" type="ORF">COU35_03150</name>
</gene>
<dbReference type="InterPro" id="IPR000802">
    <property type="entry name" value="Arsenical_pump_ArsB"/>
</dbReference>
<protein>
    <recommendedName>
        <fullName evidence="9">Citrate transporter-like domain-containing protein</fullName>
    </recommendedName>
</protein>
<evidence type="ECO:0000256" key="2">
    <source>
        <dbReference type="ARBA" id="ARBA00009843"/>
    </source>
</evidence>
<dbReference type="GO" id="GO:0005886">
    <property type="term" value="C:plasma membrane"/>
    <property type="evidence" value="ECO:0007669"/>
    <property type="project" value="UniProtKB-SubCell"/>
</dbReference>
<evidence type="ECO:0000256" key="7">
    <source>
        <dbReference type="ARBA" id="ARBA00023136"/>
    </source>
</evidence>
<feature type="transmembrane region" description="Helical" evidence="8">
    <location>
        <begin position="94"/>
        <end position="119"/>
    </location>
</feature>
<dbReference type="InterPro" id="IPR051475">
    <property type="entry name" value="Diverse_Ion_Transporter"/>
</dbReference>
<dbReference type="Pfam" id="PF03600">
    <property type="entry name" value="CitMHS"/>
    <property type="match status" value="1"/>
</dbReference>
<feature type="transmembrane region" description="Helical" evidence="8">
    <location>
        <begin position="173"/>
        <end position="195"/>
    </location>
</feature>
<evidence type="ECO:0000256" key="8">
    <source>
        <dbReference type="SAM" id="Phobius"/>
    </source>
</evidence>
<evidence type="ECO:0000256" key="4">
    <source>
        <dbReference type="ARBA" id="ARBA00022475"/>
    </source>
</evidence>
<feature type="transmembrane region" description="Helical" evidence="8">
    <location>
        <begin position="246"/>
        <end position="264"/>
    </location>
</feature>
<feature type="transmembrane region" description="Helical" evidence="8">
    <location>
        <begin position="312"/>
        <end position="331"/>
    </location>
</feature>
<dbReference type="CDD" id="cd01116">
    <property type="entry name" value="P_permease"/>
    <property type="match status" value="1"/>
</dbReference>
<evidence type="ECO:0000313" key="11">
    <source>
        <dbReference type="Proteomes" id="UP000230154"/>
    </source>
</evidence>